<dbReference type="PANTHER" id="PTHR28575">
    <property type="entry name" value="MEIOSIS-SPECIFIC PROTEIN MEI4"/>
    <property type="match status" value="1"/>
</dbReference>
<gene>
    <name evidence="5" type="primary">mei4</name>
</gene>
<dbReference type="CTD" id="101928601"/>
<evidence type="ECO:0000256" key="3">
    <source>
        <dbReference type="SAM" id="MobiDB-lite"/>
    </source>
</evidence>
<comment type="similarity">
    <text evidence="2">Belongs to the MEI4L family.</text>
</comment>
<dbReference type="InParanoid" id="A0A6P7HPZ7"/>
<sequence>MYGDTEEDSRRSMENEEGQLTAVGAGRAEWFFMKVKVALAVAVIKTRPRGMSGREHAEAQACTLRRQDESWKERAQGLQQEVLRLRQEMLVAKVTSNAKSVSEAAGNHDRMDDNSQDLFGPESAEPPGDSGSETPDLLLQDSEPSASVPLPPPPSSLCRRACEDVLFPHVQFLQSLCALHQVSGTSRGLEALWFSPDGDASSVLADTLYQLLHSVVVSCRDPPPPPHRLMLQACRAAARAMDLFCSQRLPSVEFVRRVEEPLRELTGMLLHGHQQSRLQAALTEYLVELGGSSVSKSFLIHHILSEISTLADRLWQAFQGQESSGIGSFPLDEYQNSCHLFWILEELLQKSQVAIETRGERRHDRAVTAAANCSQHEEQRFLNLTHGAVLSVFMRKSLQREVECS</sequence>
<organism evidence="4 5">
    <name type="scientific">Parambassis ranga</name>
    <name type="common">Indian glassy fish</name>
    <dbReference type="NCBI Taxonomy" id="210632"/>
    <lineage>
        <taxon>Eukaryota</taxon>
        <taxon>Metazoa</taxon>
        <taxon>Chordata</taxon>
        <taxon>Craniata</taxon>
        <taxon>Vertebrata</taxon>
        <taxon>Euteleostomi</taxon>
        <taxon>Actinopterygii</taxon>
        <taxon>Neopterygii</taxon>
        <taxon>Teleostei</taxon>
        <taxon>Neoteleostei</taxon>
        <taxon>Acanthomorphata</taxon>
        <taxon>Ovalentaria</taxon>
        <taxon>Ambassidae</taxon>
        <taxon>Parambassis</taxon>
    </lineage>
</organism>
<dbReference type="GeneID" id="114428448"/>
<dbReference type="GO" id="GO:0007129">
    <property type="term" value="P:homologous chromosome pairing at meiosis"/>
    <property type="evidence" value="ECO:0007669"/>
    <property type="project" value="TreeGrafter"/>
</dbReference>
<keyword evidence="1" id="KW-0469">Meiosis</keyword>
<evidence type="ECO:0000313" key="5">
    <source>
        <dbReference type="RefSeq" id="XP_028252672.1"/>
    </source>
</evidence>
<protein>
    <submittedName>
        <fullName evidence="5">Meiosis-specific protein MEI4 isoform X1</fullName>
    </submittedName>
</protein>
<proteinExistence type="inferred from homology"/>
<feature type="region of interest" description="Disordered" evidence="3">
    <location>
        <begin position="100"/>
        <end position="153"/>
    </location>
</feature>
<dbReference type="InterPro" id="IPR025888">
    <property type="entry name" value="MEI4"/>
</dbReference>
<keyword evidence="4" id="KW-1185">Reference proteome</keyword>
<dbReference type="GO" id="GO:0006310">
    <property type="term" value="P:DNA recombination"/>
    <property type="evidence" value="ECO:0007669"/>
    <property type="project" value="InterPro"/>
</dbReference>
<dbReference type="GO" id="GO:0042138">
    <property type="term" value="P:meiotic DNA double-strand break formation"/>
    <property type="evidence" value="ECO:0007669"/>
    <property type="project" value="InterPro"/>
</dbReference>
<dbReference type="GO" id="GO:0048477">
    <property type="term" value="P:oogenesis"/>
    <property type="evidence" value="ECO:0007669"/>
    <property type="project" value="TreeGrafter"/>
</dbReference>
<evidence type="ECO:0000256" key="2">
    <source>
        <dbReference type="ARBA" id="ARBA00093453"/>
    </source>
</evidence>
<evidence type="ECO:0000256" key="1">
    <source>
        <dbReference type="ARBA" id="ARBA00023254"/>
    </source>
</evidence>
<name>A0A6P7HPZ7_9TELE</name>
<accession>A0A6P7HPZ7</accession>
<dbReference type="GO" id="GO:0007283">
    <property type="term" value="P:spermatogenesis"/>
    <property type="evidence" value="ECO:0007669"/>
    <property type="project" value="TreeGrafter"/>
</dbReference>
<dbReference type="Pfam" id="PF13971">
    <property type="entry name" value="Mei4"/>
    <property type="match status" value="1"/>
</dbReference>
<dbReference type="GO" id="GO:0000800">
    <property type="term" value="C:lateral element"/>
    <property type="evidence" value="ECO:0007669"/>
    <property type="project" value="TreeGrafter"/>
</dbReference>
<dbReference type="OrthoDB" id="6351423at2759"/>
<reference evidence="5" key="1">
    <citation type="submission" date="2025-08" db="UniProtKB">
        <authorList>
            <consortium name="RefSeq"/>
        </authorList>
    </citation>
    <scope>IDENTIFICATION</scope>
</reference>
<evidence type="ECO:0000313" key="4">
    <source>
        <dbReference type="Proteomes" id="UP000515145"/>
    </source>
</evidence>
<dbReference type="Proteomes" id="UP000515145">
    <property type="component" value="Chromosome 24"/>
</dbReference>
<dbReference type="RefSeq" id="XP_028252672.1">
    <property type="nucleotide sequence ID" value="XM_028396871.1"/>
</dbReference>
<dbReference type="PANTHER" id="PTHR28575:SF1">
    <property type="entry name" value="MEIOSIS-SPECIFIC PROTEIN MEI4"/>
    <property type="match status" value="1"/>
</dbReference>
<dbReference type="FunCoup" id="A0A6P7HPZ7">
    <property type="interactions" value="802"/>
</dbReference>
<dbReference type="AlphaFoldDB" id="A0A6P7HPZ7"/>